<accession>A0A067PSY7</accession>
<reference evidence="3" key="1">
    <citation type="journal article" date="2014" name="Proc. Natl. Acad. Sci. U.S.A.">
        <title>Extensive sampling of basidiomycete genomes demonstrates inadequacy of the white-rot/brown-rot paradigm for wood decay fungi.</title>
        <authorList>
            <person name="Riley R."/>
            <person name="Salamov A.A."/>
            <person name="Brown D.W."/>
            <person name="Nagy L.G."/>
            <person name="Floudas D."/>
            <person name="Held B.W."/>
            <person name="Levasseur A."/>
            <person name="Lombard V."/>
            <person name="Morin E."/>
            <person name="Otillar R."/>
            <person name="Lindquist E.A."/>
            <person name="Sun H."/>
            <person name="LaButti K.M."/>
            <person name="Schmutz J."/>
            <person name="Jabbour D."/>
            <person name="Luo H."/>
            <person name="Baker S.E."/>
            <person name="Pisabarro A.G."/>
            <person name="Walton J.D."/>
            <person name="Blanchette R.A."/>
            <person name="Henrissat B."/>
            <person name="Martin F."/>
            <person name="Cullen D."/>
            <person name="Hibbett D.S."/>
            <person name="Grigoriev I.V."/>
        </authorList>
    </citation>
    <scope>NUCLEOTIDE SEQUENCE [LARGE SCALE GENOMIC DNA]</scope>
    <source>
        <strain evidence="3">MUCL 33604</strain>
    </source>
</reference>
<dbReference type="EMBL" id="KL197718">
    <property type="protein sequence ID" value="KDQ57874.1"/>
    <property type="molecule type" value="Genomic_DNA"/>
</dbReference>
<dbReference type="AlphaFoldDB" id="A0A067PSY7"/>
<evidence type="ECO:0008006" key="4">
    <source>
        <dbReference type="Google" id="ProtNLM"/>
    </source>
</evidence>
<keyword evidence="1" id="KW-1133">Transmembrane helix</keyword>
<dbReference type="OrthoDB" id="3250747at2759"/>
<protein>
    <recommendedName>
        <fullName evidence="4">FAR1 domain-containing protein</fullName>
    </recommendedName>
</protein>
<keyword evidence="1" id="KW-0812">Transmembrane</keyword>
<proteinExistence type="predicted"/>
<dbReference type="InParanoid" id="A0A067PSY7"/>
<name>A0A067PSY7_9AGAM</name>
<sequence>MAQSSFKLNPYIKFPTLSTSTPNTNSVFSEFRVEPDQPTPRIRGYAHSLEKDIYTRKFASQPEALTWMKAEGLACCVEFQYKCSKAAPPEYADAWSRKIIFVCSQGHSGGKSKYVWKNPDWRFKKESKKTGCKAKVTIKIYLNTTNVLVLHTQEHAHPIGYENVKHTQILKETRVRIAEMLRMKISPDKIVSFFLFVMGYQKSATAMLATWFNINVEV</sequence>
<gene>
    <name evidence="2" type="ORF">JAAARDRAFT_193361</name>
</gene>
<evidence type="ECO:0000313" key="3">
    <source>
        <dbReference type="Proteomes" id="UP000027265"/>
    </source>
</evidence>
<keyword evidence="3" id="KW-1185">Reference proteome</keyword>
<organism evidence="2 3">
    <name type="scientific">Jaapia argillacea MUCL 33604</name>
    <dbReference type="NCBI Taxonomy" id="933084"/>
    <lineage>
        <taxon>Eukaryota</taxon>
        <taxon>Fungi</taxon>
        <taxon>Dikarya</taxon>
        <taxon>Basidiomycota</taxon>
        <taxon>Agaricomycotina</taxon>
        <taxon>Agaricomycetes</taxon>
        <taxon>Agaricomycetidae</taxon>
        <taxon>Jaapiales</taxon>
        <taxon>Jaapiaceae</taxon>
        <taxon>Jaapia</taxon>
    </lineage>
</organism>
<evidence type="ECO:0000256" key="1">
    <source>
        <dbReference type="SAM" id="Phobius"/>
    </source>
</evidence>
<dbReference type="STRING" id="933084.A0A067PSY7"/>
<dbReference type="HOGENOM" id="CLU_1267057_0_0_1"/>
<feature type="transmembrane region" description="Helical" evidence="1">
    <location>
        <begin position="190"/>
        <end position="212"/>
    </location>
</feature>
<keyword evidence="1" id="KW-0472">Membrane</keyword>
<evidence type="ECO:0000313" key="2">
    <source>
        <dbReference type="EMBL" id="KDQ57874.1"/>
    </source>
</evidence>
<dbReference type="Proteomes" id="UP000027265">
    <property type="component" value="Unassembled WGS sequence"/>
</dbReference>